<evidence type="ECO:0000313" key="4">
    <source>
        <dbReference type="Proteomes" id="UP000254425"/>
    </source>
</evidence>
<dbReference type="NCBIfam" id="NF033788">
    <property type="entry name" value="HTH_metalloreg"/>
    <property type="match status" value="1"/>
</dbReference>
<keyword evidence="4" id="KW-1185">Reference proteome</keyword>
<dbReference type="InterPro" id="IPR036388">
    <property type="entry name" value="WH-like_DNA-bd_sf"/>
</dbReference>
<dbReference type="SMART" id="SM00418">
    <property type="entry name" value="HTH_ARSR"/>
    <property type="match status" value="1"/>
</dbReference>
<dbReference type="KEGG" id="sarm:DVA86_21280"/>
<gene>
    <name evidence="3" type="ORF">DVA86_21280</name>
</gene>
<dbReference type="Pfam" id="PF01022">
    <property type="entry name" value="HTH_5"/>
    <property type="match status" value="1"/>
</dbReference>
<dbReference type="InterPro" id="IPR011991">
    <property type="entry name" value="ArsR-like_HTH"/>
</dbReference>
<dbReference type="InterPro" id="IPR036390">
    <property type="entry name" value="WH_DNA-bd_sf"/>
</dbReference>
<sequence>MDAVAGALADPIRRKILDILRTGPHSAGGIAGQFTVSRPAISRHLRVLRESGLVRDEPVGRQRLYALDVSRFAGLEEWIGRFTRPSGWEHRLDALGTEVHRTRRERERERERERGRDRERAAGAAGSGTTRGDTAVQHSKEEPA</sequence>
<evidence type="ECO:0000313" key="3">
    <source>
        <dbReference type="EMBL" id="AXK37525.1"/>
    </source>
</evidence>
<protein>
    <submittedName>
        <fullName evidence="3">ArsR family transcriptional regulator</fullName>
    </submittedName>
</protein>
<dbReference type="PANTHER" id="PTHR38600:SF1">
    <property type="entry name" value="TRANSCRIPTIONAL REGULATORY PROTEIN"/>
    <property type="match status" value="1"/>
</dbReference>
<dbReference type="SUPFAM" id="SSF46785">
    <property type="entry name" value="Winged helix' DNA-binding domain"/>
    <property type="match status" value="1"/>
</dbReference>
<evidence type="ECO:0000259" key="2">
    <source>
        <dbReference type="PROSITE" id="PS50987"/>
    </source>
</evidence>
<proteinExistence type="predicted"/>
<dbReference type="PROSITE" id="PS50987">
    <property type="entry name" value="HTH_ARSR_2"/>
    <property type="match status" value="1"/>
</dbReference>
<accession>A0A345Y0V9</accession>
<dbReference type="InterPro" id="IPR001845">
    <property type="entry name" value="HTH_ArsR_DNA-bd_dom"/>
</dbReference>
<dbReference type="AlphaFoldDB" id="A0A345Y0V9"/>
<name>A0A345Y0V9_9ACTN</name>
<evidence type="ECO:0000256" key="1">
    <source>
        <dbReference type="SAM" id="MobiDB-lite"/>
    </source>
</evidence>
<dbReference type="PANTHER" id="PTHR38600">
    <property type="entry name" value="TRANSCRIPTIONAL REGULATORY PROTEIN"/>
    <property type="match status" value="1"/>
</dbReference>
<dbReference type="Gene3D" id="1.10.10.10">
    <property type="entry name" value="Winged helix-like DNA-binding domain superfamily/Winged helix DNA-binding domain"/>
    <property type="match status" value="1"/>
</dbReference>
<reference evidence="3 4" key="1">
    <citation type="submission" date="2018-07" db="EMBL/GenBank/DDBJ databases">
        <title>Draft genome of the type strain Streptomyces armeniacus ATCC 15676.</title>
        <authorList>
            <person name="Labana P."/>
            <person name="Gosse J.T."/>
            <person name="Boddy C.N."/>
        </authorList>
    </citation>
    <scope>NUCLEOTIDE SEQUENCE [LARGE SCALE GENOMIC DNA]</scope>
    <source>
        <strain evidence="3 4">ATCC 15676</strain>
    </source>
</reference>
<feature type="region of interest" description="Disordered" evidence="1">
    <location>
        <begin position="90"/>
        <end position="144"/>
    </location>
</feature>
<feature type="domain" description="HTH arsR-type" evidence="2">
    <location>
        <begin position="1"/>
        <end position="87"/>
    </location>
</feature>
<dbReference type="GO" id="GO:0003700">
    <property type="term" value="F:DNA-binding transcription factor activity"/>
    <property type="evidence" value="ECO:0007669"/>
    <property type="project" value="InterPro"/>
</dbReference>
<feature type="compositionally biased region" description="Low complexity" evidence="1">
    <location>
        <begin position="122"/>
        <end position="135"/>
    </location>
</feature>
<dbReference type="Proteomes" id="UP000254425">
    <property type="component" value="Chromosome"/>
</dbReference>
<dbReference type="PRINTS" id="PR00778">
    <property type="entry name" value="HTHARSR"/>
</dbReference>
<organism evidence="3 4">
    <name type="scientific">Streptomyces armeniacus</name>
    <dbReference type="NCBI Taxonomy" id="83291"/>
    <lineage>
        <taxon>Bacteria</taxon>
        <taxon>Bacillati</taxon>
        <taxon>Actinomycetota</taxon>
        <taxon>Actinomycetes</taxon>
        <taxon>Kitasatosporales</taxon>
        <taxon>Streptomycetaceae</taxon>
        <taxon>Streptomyces</taxon>
    </lineage>
</organism>
<feature type="compositionally biased region" description="Basic and acidic residues" evidence="1">
    <location>
        <begin position="90"/>
        <end position="121"/>
    </location>
</feature>
<dbReference type="EMBL" id="CP031320">
    <property type="protein sequence ID" value="AXK37525.1"/>
    <property type="molecule type" value="Genomic_DNA"/>
</dbReference>
<dbReference type="CDD" id="cd00090">
    <property type="entry name" value="HTH_ARSR"/>
    <property type="match status" value="1"/>
</dbReference>